<feature type="compositionally biased region" description="Polar residues" evidence="1">
    <location>
        <begin position="280"/>
        <end position="295"/>
    </location>
</feature>
<feature type="compositionally biased region" description="Basic and acidic residues" evidence="1">
    <location>
        <begin position="296"/>
        <end position="306"/>
    </location>
</feature>
<comment type="caution">
    <text evidence="3">The sequence shown here is derived from an EMBL/GenBank/DDBJ whole genome shotgun (WGS) entry which is preliminary data.</text>
</comment>
<feature type="transmembrane region" description="Helical" evidence="2">
    <location>
        <begin position="12"/>
        <end position="37"/>
    </location>
</feature>
<dbReference type="Proteomes" id="UP001232148">
    <property type="component" value="Unassembled WGS sequence"/>
</dbReference>
<protein>
    <submittedName>
        <fullName evidence="3">Uncharacterized protein</fullName>
    </submittedName>
</protein>
<gene>
    <name evidence="3" type="ORF">LX32DRAFT_731136</name>
</gene>
<name>A0AAD9HA52_9PEZI</name>
<evidence type="ECO:0000313" key="3">
    <source>
        <dbReference type="EMBL" id="KAK2024918.1"/>
    </source>
</evidence>
<proteinExistence type="predicted"/>
<feature type="compositionally biased region" description="Basic and acidic residues" evidence="1">
    <location>
        <begin position="252"/>
        <end position="265"/>
    </location>
</feature>
<keyword evidence="2" id="KW-0812">Transmembrane</keyword>
<feature type="region of interest" description="Disordered" evidence="1">
    <location>
        <begin position="220"/>
        <end position="311"/>
    </location>
</feature>
<accession>A0AAD9HA52</accession>
<evidence type="ECO:0000313" key="4">
    <source>
        <dbReference type="Proteomes" id="UP001232148"/>
    </source>
</evidence>
<keyword evidence="2" id="KW-1133">Transmembrane helix</keyword>
<evidence type="ECO:0000256" key="2">
    <source>
        <dbReference type="SAM" id="Phobius"/>
    </source>
</evidence>
<feature type="compositionally biased region" description="Low complexity" evidence="1">
    <location>
        <begin position="240"/>
        <end position="251"/>
    </location>
</feature>
<evidence type="ECO:0000256" key="1">
    <source>
        <dbReference type="SAM" id="MobiDB-lite"/>
    </source>
</evidence>
<dbReference type="EMBL" id="MU842950">
    <property type="protein sequence ID" value="KAK2024918.1"/>
    <property type="molecule type" value="Genomic_DNA"/>
</dbReference>
<reference evidence="3" key="1">
    <citation type="submission" date="2021-06" db="EMBL/GenBank/DDBJ databases">
        <title>Comparative genomics, transcriptomics and evolutionary studies reveal genomic signatures of adaptation to plant cell wall in hemibiotrophic fungi.</title>
        <authorList>
            <consortium name="DOE Joint Genome Institute"/>
            <person name="Baroncelli R."/>
            <person name="Diaz J.F."/>
            <person name="Benocci T."/>
            <person name="Peng M."/>
            <person name="Battaglia E."/>
            <person name="Haridas S."/>
            <person name="Andreopoulos W."/>
            <person name="Labutti K."/>
            <person name="Pangilinan J."/>
            <person name="Floch G.L."/>
            <person name="Makela M.R."/>
            <person name="Henrissat B."/>
            <person name="Grigoriev I.V."/>
            <person name="Crouch J.A."/>
            <person name="De Vries R.P."/>
            <person name="Sukno S.A."/>
            <person name="Thon M.R."/>
        </authorList>
    </citation>
    <scope>NUCLEOTIDE SEQUENCE</scope>
    <source>
        <strain evidence="3">MAFF235873</strain>
    </source>
</reference>
<keyword evidence="4" id="KW-1185">Reference proteome</keyword>
<sequence length="352" mass="40844">MTADVPNSLNWVSFVTGILSFGLTILNLIALYGNFVATIRAAPSEIRDSLGNLRHQLCEEREALRHQTKEIRSKRRLRQRVASVNDRIASHEARKAFMYAEKTLPLHYLTLRDLWCIFKDIERPFLVASGFRAEAIHNGAAWSERDLDEKVRYDFEKHGEAGSFADWSALYKCDFVHRFIWWQVKDDVKKLSDEVGRIMARRTEREVTYTRMMVKQLFNGDLPPQVVDSERDAAQDEESSSSGQSSDSGSETPRKGMDVQRREDGSPAAGESQDDAPKSDTATVGKNKQRPQPRQQDSKTRWEQFRSRPTRQYDILEYFEGQGRDHSRVIEVIPESEIDYFSQRFRQMREKR</sequence>
<dbReference type="AlphaFoldDB" id="A0AAD9HA52"/>
<organism evidence="3 4">
    <name type="scientific">Colletotrichum zoysiae</name>
    <dbReference type="NCBI Taxonomy" id="1216348"/>
    <lineage>
        <taxon>Eukaryota</taxon>
        <taxon>Fungi</taxon>
        <taxon>Dikarya</taxon>
        <taxon>Ascomycota</taxon>
        <taxon>Pezizomycotina</taxon>
        <taxon>Sordariomycetes</taxon>
        <taxon>Hypocreomycetidae</taxon>
        <taxon>Glomerellales</taxon>
        <taxon>Glomerellaceae</taxon>
        <taxon>Colletotrichum</taxon>
        <taxon>Colletotrichum graminicola species complex</taxon>
    </lineage>
</organism>
<keyword evidence="2" id="KW-0472">Membrane</keyword>